<evidence type="ECO:0000313" key="2">
    <source>
        <dbReference type="Proteomes" id="UP000321922"/>
    </source>
</evidence>
<accession>A0A511QJM1</accession>
<dbReference type="Proteomes" id="UP000321922">
    <property type="component" value="Unassembled WGS sequence"/>
</dbReference>
<gene>
    <name evidence="1" type="ORF">VSA01S_36470</name>
</gene>
<dbReference type="AlphaFoldDB" id="A0A511QJM1"/>
<dbReference type="EMBL" id="BJXJ01000061">
    <property type="protein sequence ID" value="GEM77535.1"/>
    <property type="molecule type" value="Genomic_DNA"/>
</dbReference>
<name>A0A511QJM1_9VIBR</name>
<dbReference type="RefSeq" id="WP_039981225.1">
    <property type="nucleotide sequence ID" value="NZ_BAOJ01000054.1"/>
</dbReference>
<evidence type="ECO:0000313" key="1">
    <source>
        <dbReference type="EMBL" id="GEM77535.1"/>
    </source>
</evidence>
<organism evidence="1 2">
    <name type="scientific">Vibrio sagamiensis NBRC 104589</name>
    <dbReference type="NCBI Taxonomy" id="1219064"/>
    <lineage>
        <taxon>Bacteria</taxon>
        <taxon>Pseudomonadati</taxon>
        <taxon>Pseudomonadota</taxon>
        <taxon>Gammaproteobacteria</taxon>
        <taxon>Vibrionales</taxon>
        <taxon>Vibrionaceae</taxon>
        <taxon>Vibrio</taxon>
    </lineage>
</organism>
<proteinExistence type="predicted"/>
<dbReference type="OrthoDB" id="5905816at2"/>
<reference evidence="1 2" key="1">
    <citation type="submission" date="2019-07" db="EMBL/GenBank/DDBJ databases">
        <title>Whole genome shotgun sequence of Vibrio sagamiensis NBRC 104589.</title>
        <authorList>
            <person name="Hosoyama A."/>
            <person name="Uohara A."/>
            <person name="Ohji S."/>
            <person name="Ichikawa N."/>
        </authorList>
    </citation>
    <scope>NUCLEOTIDE SEQUENCE [LARGE SCALE GENOMIC DNA]</scope>
    <source>
        <strain evidence="1 2">NBRC 104589</strain>
    </source>
</reference>
<keyword evidence="2" id="KW-1185">Reference proteome</keyword>
<comment type="caution">
    <text evidence="1">The sequence shown here is derived from an EMBL/GenBank/DDBJ whole genome shotgun (WGS) entry which is preliminary data.</text>
</comment>
<sequence length="70" mass="7613">MQIKDLKILFDAGAVKKATVVSAPLEGGYHLLIDKHVLQAQRGGDRLFKTLDAACESASNIGFKRIEVCL</sequence>
<protein>
    <recommendedName>
        <fullName evidence="3">Plasmid replication protein RepB</fullName>
    </recommendedName>
</protein>
<evidence type="ECO:0008006" key="3">
    <source>
        <dbReference type="Google" id="ProtNLM"/>
    </source>
</evidence>